<dbReference type="SMART" id="SM01182">
    <property type="entry name" value="EF-1_beta_acid"/>
    <property type="match status" value="1"/>
</dbReference>
<dbReference type="InterPro" id="IPR014717">
    <property type="entry name" value="Transl_elong_EF1B/ribsomal_bS6"/>
</dbReference>
<dbReference type="PANTHER" id="PTHR11595:SF21">
    <property type="entry name" value="ELONGATION FACTOR 1-BETA"/>
    <property type="match status" value="1"/>
</dbReference>
<dbReference type="FunFam" id="3.30.70.60:FF:000001">
    <property type="entry name" value="Elongation factor 1-beta 1 like"/>
    <property type="match status" value="1"/>
</dbReference>
<dbReference type="Proteomes" id="UP001345827">
    <property type="component" value="Unassembled WGS sequence"/>
</dbReference>
<feature type="domain" description="Translation elongation factor EF1B beta/delta subunit guanine nucleotide exchange" evidence="5">
    <location>
        <begin position="142"/>
        <end position="228"/>
    </location>
</feature>
<organism evidence="7 8">
    <name type="scientific">Vermiconidia calcicola</name>
    <dbReference type="NCBI Taxonomy" id="1690605"/>
    <lineage>
        <taxon>Eukaryota</taxon>
        <taxon>Fungi</taxon>
        <taxon>Dikarya</taxon>
        <taxon>Ascomycota</taxon>
        <taxon>Pezizomycotina</taxon>
        <taxon>Dothideomycetes</taxon>
        <taxon>Dothideomycetidae</taxon>
        <taxon>Mycosphaerellales</taxon>
        <taxon>Extremaceae</taxon>
        <taxon>Vermiconidia</taxon>
    </lineage>
</organism>
<evidence type="ECO:0000259" key="6">
    <source>
        <dbReference type="SMART" id="SM01182"/>
    </source>
</evidence>
<sequence>MGFTDFISDSGLTLLNNWLKTRSYITGYTPSQADVVSFKSIDKAPAVEQYPHAYRWYNHIKSYDADFSTLPGDPSKPFNTYGPEEMAVTHNPKDAPAAEDDDEVDLFGSDEEEEDPEVVAEREKRLAEYKKKKEGKTKPAAKTNVTMDVKPWDDETDMDQLVKNVLAIEMDGLVWGAHRLQAVGFGIKKMQVNLIVEDEKVSIDDLQGKIEEDEDHVQSTDIVAMQAKTLRGQGTIYSLCRNSGYLLSLQRIGDQFIAFPNR</sequence>
<dbReference type="FunFam" id="1.20.1050.130:FF:000001">
    <property type="entry name" value="Putative Elongation factor 1-beta"/>
    <property type="match status" value="1"/>
</dbReference>
<evidence type="ECO:0000256" key="3">
    <source>
        <dbReference type="ARBA" id="ARBA00022768"/>
    </source>
</evidence>
<dbReference type="Gene3D" id="1.20.1050.130">
    <property type="match status" value="1"/>
</dbReference>
<dbReference type="SUPFAM" id="SSF54984">
    <property type="entry name" value="eEF-1beta-like"/>
    <property type="match status" value="1"/>
</dbReference>
<proteinExistence type="inferred from homology"/>
<evidence type="ECO:0000259" key="5">
    <source>
        <dbReference type="SMART" id="SM00888"/>
    </source>
</evidence>
<dbReference type="InterPro" id="IPR001326">
    <property type="entry name" value="Transl_elong_EF1B_B/D_CS"/>
</dbReference>
<dbReference type="GO" id="GO:0005853">
    <property type="term" value="C:eukaryotic translation elongation factor 1 complex"/>
    <property type="evidence" value="ECO:0007669"/>
    <property type="project" value="InterPro"/>
</dbReference>
<dbReference type="EMBL" id="JAXLQG010000006">
    <property type="protein sequence ID" value="KAK5538903.1"/>
    <property type="molecule type" value="Genomic_DNA"/>
</dbReference>
<evidence type="ECO:0000256" key="4">
    <source>
        <dbReference type="ARBA" id="ARBA00022917"/>
    </source>
</evidence>
<dbReference type="SUPFAM" id="SSF47616">
    <property type="entry name" value="GST C-terminal domain-like"/>
    <property type="match status" value="1"/>
</dbReference>
<evidence type="ECO:0000313" key="8">
    <source>
        <dbReference type="Proteomes" id="UP001345827"/>
    </source>
</evidence>
<dbReference type="PANTHER" id="PTHR11595">
    <property type="entry name" value="EF-HAND AND COILED-COIL DOMAIN-CONTAINING FAMILY MEMBER"/>
    <property type="match status" value="1"/>
</dbReference>
<gene>
    <name evidence="7" type="ORF">LTR25_004447</name>
</gene>
<dbReference type="GO" id="GO:0005085">
    <property type="term" value="F:guanyl-nucleotide exchange factor activity"/>
    <property type="evidence" value="ECO:0007669"/>
    <property type="project" value="TreeGrafter"/>
</dbReference>
<evidence type="ECO:0000313" key="7">
    <source>
        <dbReference type="EMBL" id="KAK5538903.1"/>
    </source>
</evidence>
<dbReference type="AlphaFoldDB" id="A0AAV9QER4"/>
<dbReference type="PROSITE" id="PS00824">
    <property type="entry name" value="EF1BD_1"/>
    <property type="match status" value="1"/>
</dbReference>
<dbReference type="InterPro" id="IPR036282">
    <property type="entry name" value="Glutathione-S-Trfase_C_sf"/>
</dbReference>
<dbReference type="InterPro" id="IPR036219">
    <property type="entry name" value="eEF-1beta-like_sf"/>
</dbReference>
<dbReference type="InterPro" id="IPR014038">
    <property type="entry name" value="EF1B_bsu/dsu_GNE"/>
</dbReference>
<comment type="similarity">
    <text evidence="1">Belongs to the EF-1-beta/EF-1-delta family.</text>
</comment>
<feature type="domain" description="Elongation factor 1 beta central acidic region eukaryote" evidence="6">
    <location>
        <begin position="106"/>
        <end position="133"/>
    </location>
</feature>
<name>A0AAV9QER4_9PEZI</name>
<dbReference type="SMART" id="SM00888">
    <property type="entry name" value="EF1_GNE"/>
    <property type="match status" value="1"/>
</dbReference>
<reference evidence="7 8" key="1">
    <citation type="submission" date="2023-06" db="EMBL/GenBank/DDBJ databases">
        <title>Black Yeasts Isolated from many extreme environments.</title>
        <authorList>
            <person name="Coleine C."/>
            <person name="Stajich J.E."/>
            <person name="Selbmann L."/>
        </authorList>
    </citation>
    <scope>NUCLEOTIDE SEQUENCE [LARGE SCALE GENOMIC DNA]</scope>
    <source>
        <strain evidence="7 8">CCFEE 5887</strain>
    </source>
</reference>
<dbReference type="InterPro" id="IPR018940">
    <property type="entry name" value="EF-1_beta_acid_region_euk"/>
</dbReference>
<dbReference type="GO" id="GO:0005829">
    <property type="term" value="C:cytosol"/>
    <property type="evidence" value="ECO:0007669"/>
    <property type="project" value="TreeGrafter"/>
</dbReference>
<dbReference type="Pfam" id="PF00736">
    <property type="entry name" value="EF1_GNE"/>
    <property type="match status" value="1"/>
</dbReference>
<dbReference type="Pfam" id="PF10587">
    <property type="entry name" value="EF-1_beta_acid"/>
    <property type="match status" value="1"/>
</dbReference>
<keyword evidence="4" id="KW-0648">Protein biosynthesis</keyword>
<protein>
    <recommendedName>
        <fullName evidence="2">Elongation factor 1-beta</fullName>
    </recommendedName>
</protein>
<accession>A0AAV9QER4</accession>
<comment type="caution">
    <text evidence="7">The sequence shown here is derived from an EMBL/GenBank/DDBJ whole genome shotgun (WGS) entry which is preliminary data.</text>
</comment>
<evidence type="ECO:0000256" key="2">
    <source>
        <dbReference type="ARBA" id="ARBA00017600"/>
    </source>
</evidence>
<dbReference type="Gene3D" id="3.30.70.60">
    <property type="match status" value="1"/>
</dbReference>
<evidence type="ECO:0000256" key="1">
    <source>
        <dbReference type="ARBA" id="ARBA00007411"/>
    </source>
</evidence>
<dbReference type="InterPro" id="IPR049720">
    <property type="entry name" value="EF1B_bsu/dsu"/>
</dbReference>
<keyword evidence="8" id="KW-1185">Reference proteome</keyword>
<dbReference type="CDD" id="cd00292">
    <property type="entry name" value="EF1B"/>
    <property type="match status" value="1"/>
</dbReference>
<keyword evidence="3" id="KW-0251">Elongation factor</keyword>
<dbReference type="GO" id="GO:0003746">
    <property type="term" value="F:translation elongation factor activity"/>
    <property type="evidence" value="ECO:0007669"/>
    <property type="project" value="UniProtKB-KW"/>
</dbReference>